<reference evidence="1" key="1">
    <citation type="journal article" date="2007" name="PLoS Biol.">
        <title>Rate of evolution in brain-expressed genes in humans and other primates.</title>
        <authorList>
            <person name="Wang H.-Y."/>
            <person name="Chien H.-C."/>
            <person name="Osada N."/>
            <person name="Hashimoto K."/>
            <person name="Sugano S."/>
            <person name="Gojobori T."/>
            <person name="Chou C.-K."/>
            <person name="Tsai S.-F."/>
            <person name="Wu C.-I."/>
            <person name="Shen C.-K.J."/>
        </authorList>
    </citation>
    <scope>NUCLEOTIDE SEQUENCE</scope>
</reference>
<proteinExistence type="evidence at transcript level"/>
<sequence length="31" mass="3306">MQAVNPSALSSPISPVLFYLGGQWKGEEAMP</sequence>
<name>I7GEA4_MACFA</name>
<accession>I7GEA4</accession>
<dbReference type="EMBL" id="AB174037">
    <property type="protein sequence ID" value="BAE91099.1"/>
    <property type="molecule type" value="mRNA"/>
</dbReference>
<evidence type="ECO:0000313" key="1">
    <source>
        <dbReference type="EMBL" id="BAE91099.1"/>
    </source>
</evidence>
<organism evidence="1">
    <name type="scientific">Macaca fascicularis</name>
    <name type="common">Crab-eating macaque</name>
    <name type="synonym">Cynomolgus monkey</name>
    <dbReference type="NCBI Taxonomy" id="9541"/>
    <lineage>
        <taxon>Eukaryota</taxon>
        <taxon>Metazoa</taxon>
        <taxon>Chordata</taxon>
        <taxon>Craniata</taxon>
        <taxon>Vertebrata</taxon>
        <taxon>Euteleostomi</taxon>
        <taxon>Mammalia</taxon>
        <taxon>Eutheria</taxon>
        <taxon>Euarchontoglires</taxon>
        <taxon>Primates</taxon>
        <taxon>Haplorrhini</taxon>
        <taxon>Catarrhini</taxon>
        <taxon>Cercopithecidae</taxon>
        <taxon>Cercopithecinae</taxon>
        <taxon>Macaca</taxon>
    </lineage>
</organism>
<dbReference type="AlphaFoldDB" id="I7GEA4"/>
<protein>
    <submittedName>
        <fullName evidence="1">Macaca fascicularis brain cDNA, clone: QmoA-11914</fullName>
    </submittedName>
</protein>